<comment type="caution">
    <text evidence="2">The sequence shown here is derived from an EMBL/GenBank/DDBJ whole genome shotgun (WGS) entry which is preliminary data.</text>
</comment>
<dbReference type="AlphaFoldDB" id="A0A178ZQZ0"/>
<keyword evidence="3" id="KW-1185">Reference proteome</keyword>
<sequence length="309" mass="34629">MAADMTKVTGDESSADDKPDLDVLKSEMAIHAGTILKRSLRDNSTAHPEINDFIRGVFWNDDPECKLFKDDNASNNLDYSSGTEWGISYKFGGFTRPELIHRSHYGDLQWLHAMALGMDQPAATKASILQWIEIMYSVATGVLSPDTPLVNTELSRWFDNPAHYATVGELLTHRHPSPAFIPHRALGSCFHVIQDSYAIGHTSREKLPNAPAGEADRWGAVLNFHSYGGQVEDQHKHFDHSSDDLSHIDLRNPNSWNGLLGCREGLDKCITLANFWHRKAPWKEVYHCLDDTVFAVSPNATTSNNIIQY</sequence>
<organism evidence="2 3">
    <name type="scientific">Fonsecaea erecta</name>
    <dbReference type="NCBI Taxonomy" id="1367422"/>
    <lineage>
        <taxon>Eukaryota</taxon>
        <taxon>Fungi</taxon>
        <taxon>Dikarya</taxon>
        <taxon>Ascomycota</taxon>
        <taxon>Pezizomycotina</taxon>
        <taxon>Eurotiomycetes</taxon>
        <taxon>Chaetothyriomycetidae</taxon>
        <taxon>Chaetothyriales</taxon>
        <taxon>Herpotrichiellaceae</taxon>
        <taxon>Fonsecaea</taxon>
    </lineage>
</organism>
<evidence type="ECO:0000256" key="1">
    <source>
        <dbReference type="SAM" id="MobiDB-lite"/>
    </source>
</evidence>
<proteinExistence type="predicted"/>
<evidence type="ECO:0000313" key="2">
    <source>
        <dbReference type="EMBL" id="OAP61603.1"/>
    </source>
</evidence>
<evidence type="ECO:0000313" key="3">
    <source>
        <dbReference type="Proteomes" id="UP000078343"/>
    </source>
</evidence>
<dbReference type="EMBL" id="LVYI01000003">
    <property type="protein sequence ID" value="OAP61603.1"/>
    <property type="molecule type" value="Genomic_DNA"/>
</dbReference>
<protein>
    <submittedName>
        <fullName evidence="2">Uncharacterized protein</fullName>
    </submittedName>
</protein>
<accession>A0A178ZQZ0</accession>
<dbReference type="STRING" id="1367422.A0A178ZQZ0"/>
<dbReference type="GeneID" id="30007975"/>
<reference evidence="2 3" key="1">
    <citation type="submission" date="2016-04" db="EMBL/GenBank/DDBJ databases">
        <title>Draft genome of Fonsecaea erecta CBS 125763.</title>
        <authorList>
            <person name="Weiss V.A."/>
            <person name="Vicente V.A."/>
            <person name="Raittz R.T."/>
            <person name="Moreno L.F."/>
            <person name="De Souza E.M."/>
            <person name="Pedrosa F.O."/>
            <person name="Steffens M.B."/>
            <person name="Faoro H."/>
            <person name="Tadra-Sfeir M.Z."/>
            <person name="Najafzadeh M.J."/>
            <person name="Felipe M.S."/>
            <person name="Teixeira M."/>
            <person name="Sun J."/>
            <person name="Xi L."/>
            <person name="Gomes R."/>
            <person name="De Azevedo C.M."/>
            <person name="Salgado C.G."/>
            <person name="Da Silva M.B."/>
            <person name="Nascimento M.F."/>
            <person name="Queiroz-Telles F."/>
            <person name="Attili D.S."/>
            <person name="Gorbushina A."/>
        </authorList>
    </citation>
    <scope>NUCLEOTIDE SEQUENCE [LARGE SCALE GENOMIC DNA]</scope>
    <source>
        <strain evidence="2 3">CBS 125763</strain>
    </source>
</reference>
<gene>
    <name evidence="2" type="ORF">AYL99_03806</name>
</gene>
<dbReference type="Proteomes" id="UP000078343">
    <property type="component" value="Unassembled WGS sequence"/>
</dbReference>
<name>A0A178ZQZ0_9EURO</name>
<dbReference type="RefSeq" id="XP_018694970.1">
    <property type="nucleotide sequence ID" value="XM_018835320.1"/>
</dbReference>
<feature type="region of interest" description="Disordered" evidence="1">
    <location>
        <begin position="1"/>
        <end position="20"/>
    </location>
</feature>
<dbReference type="OrthoDB" id="5423490at2759"/>